<protein>
    <recommendedName>
        <fullName evidence="10">tRNA dimethylallyltransferase</fullName>
        <ecNumber evidence="10">2.5.1.75</ecNumber>
    </recommendedName>
    <alternativeName>
        <fullName evidence="10">Dimethylallyl diphosphate:tRNA dimethylallyltransferase</fullName>
        <shortName evidence="10">DMAPP:tRNA dimethylallyltransferase</shortName>
        <shortName evidence="10">DMATase</shortName>
    </alternativeName>
    <alternativeName>
        <fullName evidence="10">Isopentenyl-diphosphate:tRNA isopentenyltransferase</fullName>
        <shortName evidence="10">IPP transferase</shortName>
        <shortName evidence="10">IPPT</shortName>
        <shortName evidence="10">IPTase</shortName>
    </alternativeName>
</protein>
<dbReference type="GO" id="GO:0005524">
    <property type="term" value="F:ATP binding"/>
    <property type="evidence" value="ECO:0007669"/>
    <property type="project" value="UniProtKB-UniRule"/>
</dbReference>
<dbReference type="NCBIfam" id="TIGR00174">
    <property type="entry name" value="miaA"/>
    <property type="match status" value="1"/>
</dbReference>
<accession>A0A399CYX7</accession>
<dbReference type="SUPFAM" id="SSF52540">
    <property type="entry name" value="P-loop containing nucleoside triphosphate hydrolases"/>
    <property type="match status" value="2"/>
</dbReference>
<comment type="similarity">
    <text evidence="3 10 13">Belongs to the IPP transferase family.</text>
</comment>
<dbReference type="GO" id="GO:0006400">
    <property type="term" value="P:tRNA modification"/>
    <property type="evidence" value="ECO:0007669"/>
    <property type="project" value="TreeGrafter"/>
</dbReference>
<evidence type="ECO:0000256" key="7">
    <source>
        <dbReference type="ARBA" id="ARBA00022840"/>
    </source>
</evidence>
<organism evidence="14 15">
    <name type="scientific">Mariniphaga sediminis</name>
    <dbReference type="NCBI Taxonomy" id="1628158"/>
    <lineage>
        <taxon>Bacteria</taxon>
        <taxon>Pseudomonadati</taxon>
        <taxon>Bacteroidota</taxon>
        <taxon>Bacteroidia</taxon>
        <taxon>Marinilabiliales</taxon>
        <taxon>Prolixibacteraceae</taxon>
        <taxon>Mariniphaga</taxon>
    </lineage>
</organism>
<dbReference type="HAMAP" id="MF_00185">
    <property type="entry name" value="IPP_trans"/>
    <property type="match status" value="1"/>
</dbReference>
<sequence length="314" mass="36174">MNTGKSTYNLITILGPTATGKTGIAAHLALKMDGEVISGDSRQVYRGMDIGTGKDYDDYFVDGVEVPSHLLDIEDPGNHYNVYRFHADFIEAFKDICSRGKFPVLCGGTGLYLEAVLKDYKLIQVPPNRELRKELEGKSLEELTEILQKLKPRLHNKTDVETDRRAVRAIEIETYYRQNPEMETSMPEISSLNIGVKVDRETRRQRITKRLKQRLDEGMLEEVQRLLDSGLTPDQLIYYGLEYKYLTLHLIGKLSFQEMFDKLEIAIHQFAKRQMTWFRGMEKRGSQIHWIDGTLPMEEKVGKVLELFDSGHVR</sequence>
<evidence type="ECO:0000256" key="9">
    <source>
        <dbReference type="ARBA" id="ARBA00049563"/>
    </source>
</evidence>
<dbReference type="AlphaFoldDB" id="A0A399CYX7"/>
<feature type="site" description="Interaction with substrate tRNA" evidence="10">
    <location>
        <position position="132"/>
    </location>
</feature>
<keyword evidence="6 10" id="KW-0547">Nucleotide-binding</keyword>
<keyword evidence="15" id="KW-1185">Reference proteome</keyword>
<feature type="region of interest" description="Interaction with substrate tRNA" evidence="10">
    <location>
        <begin position="40"/>
        <end position="43"/>
    </location>
</feature>
<evidence type="ECO:0000256" key="5">
    <source>
        <dbReference type="ARBA" id="ARBA00022694"/>
    </source>
</evidence>
<reference evidence="14 15" key="1">
    <citation type="journal article" date="2015" name="Int. J. Syst. Evol. Microbiol.">
        <title>Mariniphaga sediminis sp. nov., isolated from coastal sediment.</title>
        <authorList>
            <person name="Wang F.Q."/>
            <person name="Shen Q.Y."/>
            <person name="Chen G.J."/>
            <person name="Du Z.J."/>
        </authorList>
    </citation>
    <scope>NUCLEOTIDE SEQUENCE [LARGE SCALE GENOMIC DNA]</scope>
    <source>
        <strain evidence="14 15">SY21</strain>
    </source>
</reference>
<evidence type="ECO:0000256" key="11">
    <source>
        <dbReference type="RuleBase" id="RU003783"/>
    </source>
</evidence>
<evidence type="ECO:0000256" key="3">
    <source>
        <dbReference type="ARBA" id="ARBA00005842"/>
    </source>
</evidence>
<feature type="binding site" evidence="10">
    <location>
        <begin position="15"/>
        <end position="22"/>
    </location>
    <ligand>
        <name>ATP</name>
        <dbReference type="ChEBI" id="CHEBI:30616"/>
    </ligand>
</feature>
<dbReference type="InterPro" id="IPR027417">
    <property type="entry name" value="P-loop_NTPase"/>
</dbReference>
<comment type="function">
    <text evidence="2 10 12">Catalyzes the transfer of a dimethylallyl group onto the adenine at position 37 in tRNAs that read codons beginning with uridine, leading to the formation of N6-(dimethylallyl)adenosine (i(6)A).</text>
</comment>
<evidence type="ECO:0000256" key="2">
    <source>
        <dbReference type="ARBA" id="ARBA00003213"/>
    </source>
</evidence>
<feature type="binding site" evidence="10">
    <location>
        <begin position="17"/>
        <end position="22"/>
    </location>
    <ligand>
        <name>substrate</name>
    </ligand>
</feature>
<dbReference type="PANTHER" id="PTHR11088">
    <property type="entry name" value="TRNA DIMETHYLALLYLTRANSFERASE"/>
    <property type="match status" value="1"/>
</dbReference>
<evidence type="ECO:0000256" key="10">
    <source>
        <dbReference type="HAMAP-Rule" id="MF_00185"/>
    </source>
</evidence>
<comment type="caution">
    <text evidence="10">Lacks conserved residue(s) required for the propagation of feature annotation.</text>
</comment>
<evidence type="ECO:0000256" key="13">
    <source>
        <dbReference type="RuleBase" id="RU003785"/>
    </source>
</evidence>
<evidence type="ECO:0000256" key="1">
    <source>
        <dbReference type="ARBA" id="ARBA00001946"/>
    </source>
</evidence>
<dbReference type="PANTHER" id="PTHR11088:SF60">
    <property type="entry name" value="TRNA DIMETHYLALLYLTRANSFERASE"/>
    <property type="match status" value="1"/>
</dbReference>
<keyword evidence="8 10" id="KW-0460">Magnesium</keyword>
<evidence type="ECO:0000256" key="4">
    <source>
        <dbReference type="ARBA" id="ARBA00022679"/>
    </source>
</evidence>
<evidence type="ECO:0000256" key="8">
    <source>
        <dbReference type="ARBA" id="ARBA00022842"/>
    </source>
</evidence>
<keyword evidence="7 10" id="KW-0067">ATP-binding</keyword>
<keyword evidence="5 10" id="KW-0819">tRNA processing</keyword>
<evidence type="ECO:0000256" key="6">
    <source>
        <dbReference type="ARBA" id="ARBA00022741"/>
    </source>
</evidence>
<evidence type="ECO:0000256" key="12">
    <source>
        <dbReference type="RuleBase" id="RU003784"/>
    </source>
</evidence>
<dbReference type="InterPro" id="IPR018022">
    <property type="entry name" value="IPT"/>
</dbReference>
<dbReference type="RefSeq" id="WP_119350329.1">
    <property type="nucleotide sequence ID" value="NZ_QWET01000008.1"/>
</dbReference>
<proteinExistence type="inferred from homology"/>
<dbReference type="GO" id="GO:0052381">
    <property type="term" value="F:tRNA dimethylallyltransferase activity"/>
    <property type="evidence" value="ECO:0007669"/>
    <property type="project" value="UniProtKB-UniRule"/>
</dbReference>
<comment type="caution">
    <text evidence="14">The sequence shown here is derived from an EMBL/GenBank/DDBJ whole genome shotgun (WGS) entry which is preliminary data.</text>
</comment>
<dbReference type="EMBL" id="QWET01000008">
    <property type="protein sequence ID" value="RIH64864.1"/>
    <property type="molecule type" value="Genomic_DNA"/>
</dbReference>
<comment type="catalytic activity">
    <reaction evidence="9 10 11">
        <text>adenosine(37) in tRNA + dimethylallyl diphosphate = N(6)-dimethylallyladenosine(37) in tRNA + diphosphate</text>
        <dbReference type="Rhea" id="RHEA:26482"/>
        <dbReference type="Rhea" id="RHEA-COMP:10162"/>
        <dbReference type="Rhea" id="RHEA-COMP:10375"/>
        <dbReference type="ChEBI" id="CHEBI:33019"/>
        <dbReference type="ChEBI" id="CHEBI:57623"/>
        <dbReference type="ChEBI" id="CHEBI:74411"/>
        <dbReference type="ChEBI" id="CHEBI:74415"/>
        <dbReference type="EC" id="2.5.1.75"/>
    </reaction>
</comment>
<comment type="cofactor">
    <cofactor evidence="1 10">
        <name>Mg(2+)</name>
        <dbReference type="ChEBI" id="CHEBI:18420"/>
    </cofactor>
</comment>
<keyword evidence="4 10" id="KW-0808">Transferase</keyword>
<dbReference type="InterPro" id="IPR039657">
    <property type="entry name" value="Dimethylallyltransferase"/>
</dbReference>
<evidence type="ECO:0000313" key="15">
    <source>
        <dbReference type="Proteomes" id="UP000266441"/>
    </source>
</evidence>
<dbReference type="Gene3D" id="3.40.50.300">
    <property type="entry name" value="P-loop containing nucleotide triphosphate hydrolases"/>
    <property type="match status" value="2"/>
</dbReference>
<feature type="site" description="Interaction with substrate tRNA" evidence="10">
    <location>
        <position position="109"/>
    </location>
</feature>
<dbReference type="Pfam" id="PF01715">
    <property type="entry name" value="IPPT"/>
    <property type="match status" value="1"/>
</dbReference>
<evidence type="ECO:0000313" key="14">
    <source>
        <dbReference type="EMBL" id="RIH64864.1"/>
    </source>
</evidence>
<comment type="subunit">
    <text evidence="10">Monomer.</text>
</comment>
<dbReference type="OrthoDB" id="9776390at2"/>
<name>A0A399CYX7_9BACT</name>
<gene>
    <name evidence="10 14" type="primary">miaA</name>
    <name evidence="14" type="ORF">D1164_12530</name>
</gene>
<dbReference type="EC" id="2.5.1.75" evidence="10"/>
<dbReference type="Proteomes" id="UP000266441">
    <property type="component" value="Unassembled WGS sequence"/>
</dbReference>